<dbReference type="InterPro" id="IPR006336">
    <property type="entry name" value="GCS2"/>
</dbReference>
<dbReference type="GO" id="GO:0016879">
    <property type="term" value="F:ligase activity, forming carbon-nitrogen bonds"/>
    <property type="evidence" value="ECO:0007669"/>
    <property type="project" value="TreeGrafter"/>
</dbReference>
<proteinExistence type="predicted"/>
<reference evidence="1" key="2">
    <citation type="submission" date="2020-09" db="EMBL/GenBank/DDBJ databases">
        <authorList>
            <person name="Sun Q."/>
            <person name="Ohkuma M."/>
        </authorList>
    </citation>
    <scope>NUCLEOTIDE SEQUENCE</scope>
    <source>
        <strain evidence="1">JCM 14359</strain>
    </source>
</reference>
<dbReference type="Pfam" id="PF04107">
    <property type="entry name" value="GCS2"/>
    <property type="match status" value="1"/>
</dbReference>
<reference evidence="1" key="1">
    <citation type="journal article" date="2014" name="Int. J. Syst. Evol. Microbiol.">
        <title>Complete genome sequence of Corynebacterium casei LMG S-19264T (=DSM 44701T), isolated from a smear-ripened cheese.</title>
        <authorList>
            <consortium name="US DOE Joint Genome Institute (JGI-PGF)"/>
            <person name="Walter F."/>
            <person name="Albersmeier A."/>
            <person name="Kalinowski J."/>
            <person name="Ruckert C."/>
        </authorList>
    </citation>
    <scope>NUCLEOTIDE SEQUENCE</scope>
    <source>
        <strain evidence="1">JCM 14359</strain>
    </source>
</reference>
<gene>
    <name evidence="1" type="ORF">GCM10008995_11040</name>
</gene>
<evidence type="ECO:0000313" key="2">
    <source>
        <dbReference type="Proteomes" id="UP000653099"/>
    </source>
</evidence>
<name>A0A830EMD9_9EURY</name>
<dbReference type="PANTHER" id="PTHR36510">
    <property type="entry name" value="GLUTAMATE--CYSTEINE LIGASE 2-RELATED"/>
    <property type="match status" value="1"/>
</dbReference>
<dbReference type="Proteomes" id="UP000653099">
    <property type="component" value="Unassembled WGS sequence"/>
</dbReference>
<accession>A0A830EMD9</accession>
<evidence type="ECO:0008006" key="3">
    <source>
        <dbReference type="Google" id="ProtNLM"/>
    </source>
</evidence>
<dbReference type="EMBL" id="BMOC01000005">
    <property type="protein sequence ID" value="GGJ03039.1"/>
    <property type="molecule type" value="Genomic_DNA"/>
</dbReference>
<comment type="caution">
    <text evidence="1">The sequence shown here is derived from an EMBL/GenBank/DDBJ whole genome shotgun (WGS) entry which is preliminary data.</text>
</comment>
<dbReference type="AlphaFoldDB" id="A0A830EMD9"/>
<protein>
    <recommendedName>
        <fullName evidence="3">Glutamate--cysteine ligase</fullName>
    </recommendedName>
</protein>
<dbReference type="RefSeq" id="WP_188786403.1">
    <property type="nucleotide sequence ID" value="NZ_BMOC01000005.1"/>
</dbReference>
<dbReference type="Gene3D" id="3.30.590.20">
    <property type="match status" value="1"/>
</dbReference>
<dbReference type="InterPro" id="IPR014746">
    <property type="entry name" value="Gln_synth/guanido_kin_cat_dom"/>
</dbReference>
<dbReference type="PANTHER" id="PTHR36510:SF3">
    <property type="entry name" value="CONSERVED PROTEIN"/>
    <property type="match status" value="1"/>
</dbReference>
<dbReference type="InterPro" id="IPR050141">
    <property type="entry name" value="GCL_type2/YbdK_subfam"/>
</dbReference>
<evidence type="ECO:0000313" key="1">
    <source>
        <dbReference type="EMBL" id="GGJ03039.1"/>
    </source>
</evidence>
<dbReference type="SUPFAM" id="SSF55931">
    <property type="entry name" value="Glutamine synthetase/guanido kinase"/>
    <property type="match status" value="1"/>
</dbReference>
<sequence>MTEELAAAVRNALDIDSEEFEAQARTEAEVVKSELREGTFDNHQSIVGLEYEFYAVADGRWEASNDTGIYSLMRVPRRLLGLIGFEKELGLHNAEMTTSPQPLNADGLGAQEAEVRARLAAAQECTAAEGIRLVSDGMWAIPPAGETAREYLTDSVEAERVRIATNMSGSVRYHAMANGPAVPDETTVDAPNVCLSARTVMPESLITSIQPHYQVAHADDLPMRFNYALRLAGPLVALGVNSPFFPPDLYDDVGAAKILAESRLENRIGVFESVLNTPDARKVAFPEDLDAIEQAVDRVAADPTVVPMPVPEGNRFDDEFATFRRKHGTYWRWVRPVFDGASRSAANARIEFRPIPAQPTVRDSMAFQATFAGLMESLPRRQHPATDQRWSTARENFYAAAREGLDSGQRWVCNDGAETIDTDAVYDDIFAHAVDGLTTAGCSESEAERYVAPLRARLEHGTTPADWKVSRVRTYLAEGDEFADAVARMQRDYVRRQEETLLDGSFADWL</sequence>
<organism evidence="1 2">
    <name type="scientific">Halobellus salinus</name>
    <dbReference type="NCBI Taxonomy" id="931585"/>
    <lineage>
        <taxon>Archaea</taxon>
        <taxon>Methanobacteriati</taxon>
        <taxon>Methanobacteriota</taxon>
        <taxon>Stenosarchaea group</taxon>
        <taxon>Halobacteria</taxon>
        <taxon>Halobacteriales</taxon>
        <taxon>Haloferacaceae</taxon>
        <taxon>Halobellus</taxon>
    </lineage>
</organism>
<dbReference type="OrthoDB" id="194541at2157"/>
<keyword evidence="2" id="KW-1185">Reference proteome</keyword>